<keyword evidence="1" id="KW-1277">Toxin-antitoxin system</keyword>
<dbReference type="EMBL" id="NTFI01000013">
    <property type="protein sequence ID" value="PHQ23622.1"/>
    <property type="molecule type" value="Genomic_DNA"/>
</dbReference>
<dbReference type="OrthoDB" id="5817286at2"/>
<feature type="compositionally biased region" description="Basic and acidic residues" evidence="3">
    <location>
        <begin position="90"/>
        <end position="105"/>
    </location>
</feature>
<sequence>MQHKVARLDLRLDPDIKNLAARASALVGSKTLSDFVVQAIREKASRAIEEAEVVRLNSEAFAAFKATCESPETANEALSAAMRRRHKRKQESAFYRRTEQETSRP</sequence>
<organism evidence="4 5">
    <name type="scientific">Marinobacter guineae</name>
    <dbReference type="NCBI Taxonomy" id="432303"/>
    <lineage>
        <taxon>Bacteria</taxon>
        <taxon>Pseudomonadati</taxon>
        <taxon>Pseudomonadota</taxon>
        <taxon>Gammaproteobacteria</taxon>
        <taxon>Pseudomonadales</taxon>
        <taxon>Marinobacteraceae</taxon>
        <taxon>Marinobacter</taxon>
    </lineage>
</organism>
<dbReference type="InterPro" id="IPR014795">
    <property type="entry name" value="TacA_1-like"/>
</dbReference>
<dbReference type="Pfam" id="PF08681">
    <property type="entry name" value="TacA1"/>
    <property type="match status" value="1"/>
</dbReference>
<evidence type="ECO:0000256" key="2">
    <source>
        <dbReference type="ARBA" id="ARBA00049988"/>
    </source>
</evidence>
<dbReference type="Proteomes" id="UP000229044">
    <property type="component" value="Unassembled WGS sequence"/>
</dbReference>
<protein>
    <recommendedName>
        <fullName evidence="6">DUF1778 domain-containing protein</fullName>
    </recommendedName>
</protein>
<dbReference type="PANTHER" id="PTHR35401:SF2">
    <property type="entry name" value="ABC-TYPE TRANSPORT SYSTEM"/>
    <property type="match status" value="1"/>
</dbReference>
<dbReference type="AlphaFoldDB" id="A0A2G1VA94"/>
<reference evidence="4 5" key="1">
    <citation type="submission" date="2017-09" db="EMBL/GenBank/DDBJ databases">
        <title>The draft genome sequences of Marinobacter guineae M3B.</title>
        <authorList>
            <person name="Cao J."/>
        </authorList>
    </citation>
    <scope>NUCLEOTIDE SEQUENCE [LARGE SCALE GENOMIC DNA]</scope>
    <source>
        <strain evidence="4 5">M3B</strain>
    </source>
</reference>
<gene>
    <name evidence="4" type="ORF">CLH62_20285</name>
</gene>
<comment type="similarity">
    <text evidence="2">Belongs to the TacA antitoxin family.</text>
</comment>
<feature type="region of interest" description="Disordered" evidence="3">
    <location>
        <begin position="79"/>
        <end position="105"/>
    </location>
</feature>
<name>A0A2G1VA94_9GAMM</name>
<dbReference type="RefSeq" id="WP_099619992.1">
    <property type="nucleotide sequence ID" value="NZ_KZ319345.1"/>
</dbReference>
<evidence type="ECO:0000256" key="3">
    <source>
        <dbReference type="SAM" id="MobiDB-lite"/>
    </source>
</evidence>
<dbReference type="PANTHER" id="PTHR35401">
    <property type="entry name" value="COPG FAMILY HELIX-TURN-HELIX PROTEIN-RELATED-RELATED"/>
    <property type="match status" value="1"/>
</dbReference>
<evidence type="ECO:0008006" key="6">
    <source>
        <dbReference type="Google" id="ProtNLM"/>
    </source>
</evidence>
<dbReference type="Gene3D" id="1.20.5.780">
    <property type="entry name" value="Single helix bin"/>
    <property type="match status" value="1"/>
</dbReference>
<evidence type="ECO:0000313" key="5">
    <source>
        <dbReference type="Proteomes" id="UP000229044"/>
    </source>
</evidence>
<dbReference type="InterPro" id="IPR010985">
    <property type="entry name" value="Ribbon_hlx_hlx"/>
</dbReference>
<evidence type="ECO:0000313" key="4">
    <source>
        <dbReference type="EMBL" id="PHQ23622.1"/>
    </source>
</evidence>
<dbReference type="GO" id="GO:0006355">
    <property type="term" value="P:regulation of DNA-templated transcription"/>
    <property type="evidence" value="ECO:0007669"/>
    <property type="project" value="InterPro"/>
</dbReference>
<accession>A0A2G1VA94</accession>
<proteinExistence type="inferred from homology"/>
<dbReference type="SUPFAM" id="SSF47598">
    <property type="entry name" value="Ribbon-helix-helix"/>
    <property type="match status" value="1"/>
</dbReference>
<keyword evidence="5" id="KW-1185">Reference proteome</keyword>
<evidence type="ECO:0000256" key="1">
    <source>
        <dbReference type="ARBA" id="ARBA00022649"/>
    </source>
</evidence>
<comment type="caution">
    <text evidence="4">The sequence shown here is derived from an EMBL/GenBank/DDBJ whole genome shotgun (WGS) entry which is preliminary data.</text>
</comment>